<dbReference type="Pfam" id="PF04290">
    <property type="entry name" value="DctQ"/>
    <property type="match status" value="1"/>
</dbReference>
<dbReference type="EMBL" id="FNJI01000020">
    <property type="protein sequence ID" value="SDP43562.1"/>
    <property type="molecule type" value="Genomic_DNA"/>
</dbReference>
<evidence type="ECO:0000256" key="8">
    <source>
        <dbReference type="ARBA" id="ARBA00038436"/>
    </source>
</evidence>
<feature type="transmembrane region" description="Helical" evidence="9">
    <location>
        <begin position="135"/>
        <end position="154"/>
    </location>
</feature>
<keyword evidence="7 9" id="KW-0472">Membrane</keyword>
<keyword evidence="12" id="KW-1185">Reference proteome</keyword>
<evidence type="ECO:0000256" key="2">
    <source>
        <dbReference type="ARBA" id="ARBA00022448"/>
    </source>
</evidence>
<dbReference type="OrthoDB" id="5420906at2"/>
<reference evidence="11 12" key="1">
    <citation type="submission" date="2016-10" db="EMBL/GenBank/DDBJ databases">
        <authorList>
            <person name="de Groot N.N."/>
        </authorList>
    </citation>
    <scope>NUCLEOTIDE SEQUENCE [LARGE SCALE GENOMIC DNA]</scope>
    <source>
        <strain evidence="11 12">DSM 12130</strain>
    </source>
</reference>
<evidence type="ECO:0000259" key="10">
    <source>
        <dbReference type="Pfam" id="PF04290"/>
    </source>
</evidence>
<proteinExistence type="inferred from homology"/>
<feature type="transmembrane region" description="Helical" evidence="9">
    <location>
        <begin position="50"/>
        <end position="72"/>
    </location>
</feature>
<evidence type="ECO:0000256" key="9">
    <source>
        <dbReference type="SAM" id="Phobius"/>
    </source>
</evidence>
<dbReference type="PANTHER" id="PTHR35011:SF4">
    <property type="entry name" value="SLL1102 PROTEIN"/>
    <property type="match status" value="1"/>
</dbReference>
<evidence type="ECO:0000313" key="11">
    <source>
        <dbReference type="EMBL" id="SDP43562.1"/>
    </source>
</evidence>
<sequence>MKNLLSRYIIMIDSLSKLSGSILSMLIFLMIFIVNYEVVARYFFNSPTSWSLEAATMTFGTYMIGGGAYAVISKAHVNMDIFYSKWSPRTMAIVDICTYPLVAFFFSVMCWKAFAYGIESFQIREHASSVWSPPLYQWKIVVAAGLILLWLQLLSDFLRNLLLIVTGEERL</sequence>
<protein>
    <submittedName>
        <fullName evidence="11">TRAP-type mannitol/chloroaromatic compound transport system, small permease component</fullName>
    </submittedName>
</protein>
<evidence type="ECO:0000256" key="5">
    <source>
        <dbReference type="ARBA" id="ARBA00022692"/>
    </source>
</evidence>
<dbReference type="AlphaFoldDB" id="A0A1H0SP04"/>
<dbReference type="RefSeq" id="WP_092223797.1">
    <property type="nucleotide sequence ID" value="NZ_FNJI01000020.1"/>
</dbReference>
<feature type="transmembrane region" description="Helical" evidence="9">
    <location>
        <begin position="93"/>
        <end position="115"/>
    </location>
</feature>
<feature type="domain" description="Tripartite ATP-independent periplasmic transporters DctQ component" evidence="10">
    <location>
        <begin position="30"/>
        <end position="161"/>
    </location>
</feature>
<evidence type="ECO:0000256" key="6">
    <source>
        <dbReference type="ARBA" id="ARBA00022989"/>
    </source>
</evidence>
<dbReference type="InterPro" id="IPR055348">
    <property type="entry name" value="DctQ"/>
</dbReference>
<organism evidence="11 12">
    <name type="scientific">Desulforhopalus singaporensis</name>
    <dbReference type="NCBI Taxonomy" id="91360"/>
    <lineage>
        <taxon>Bacteria</taxon>
        <taxon>Pseudomonadati</taxon>
        <taxon>Thermodesulfobacteriota</taxon>
        <taxon>Desulfobulbia</taxon>
        <taxon>Desulfobulbales</taxon>
        <taxon>Desulfocapsaceae</taxon>
        <taxon>Desulforhopalus</taxon>
    </lineage>
</organism>
<dbReference type="STRING" id="91360.SAMN05660330_02755"/>
<comment type="subcellular location">
    <subcellularLocation>
        <location evidence="1">Cell inner membrane</location>
        <topology evidence="1">Multi-pass membrane protein</topology>
    </subcellularLocation>
</comment>
<evidence type="ECO:0000256" key="1">
    <source>
        <dbReference type="ARBA" id="ARBA00004429"/>
    </source>
</evidence>
<keyword evidence="3" id="KW-1003">Cell membrane</keyword>
<evidence type="ECO:0000313" key="12">
    <source>
        <dbReference type="Proteomes" id="UP000199073"/>
    </source>
</evidence>
<gene>
    <name evidence="11" type="ORF">SAMN05660330_02755</name>
</gene>
<evidence type="ECO:0000256" key="4">
    <source>
        <dbReference type="ARBA" id="ARBA00022519"/>
    </source>
</evidence>
<keyword evidence="4" id="KW-0997">Cell inner membrane</keyword>
<dbReference type="PANTHER" id="PTHR35011">
    <property type="entry name" value="2,3-DIKETO-L-GULONATE TRAP TRANSPORTER SMALL PERMEASE PROTEIN YIAM"/>
    <property type="match status" value="1"/>
</dbReference>
<evidence type="ECO:0000256" key="3">
    <source>
        <dbReference type="ARBA" id="ARBA00022475"/>
    </source>
</evidence>
<dbReference type="InterPro" id="IPR007387">
    <property type="entry name" value="TRAP_DctQ"/>
</dbReference>
<feature type="transmembrane region" description="Helical" evidence="9">
    <location>
        <begin position="21"/>
        <end position="44"/>
    </location>
</feature>
<name>A0A1H0SP04_9BACT</name>
<dbReference type="GO" id="GO:0005886">
    <property type="term" value="C:plasma membrane"/>
    <property type="evidence" value="ECO:0007669"/>
    <property type="project" value="UniProtKB-SubCell"/>
</dbReference>
<comment type="similarity">
    <text evidence="8">Belongs to the TRAP transporter small permease family.</text>
</comment>
<accession>A0A1H0SP04</accession>
<dbReference type="Proteomes" id="UP000199073">
    <property type="component" value="Unassembled WGS sequence"/>
</dbReference>
<keyword evidence="5 9" id="KW-0812">Transmembrane</keyword>
<evidence type="ECO:0000256" key="7">
    <source>
        <dbReference type="ARBA" id="ARBA00023136"/>
    </source>
</evidence>
<keyword evidence="6 9" id="KW-1133">Transmembrane helix</keyword>
<keyword evidence="2" id="KW-0813">Transport</keyword>